<protein>
    <submittedName>
        <fullName evidence="2">Uncharacterized protein</fullName>
    </submittedName>
</protein>
<evidence type="ECO:0000313" key="2">
    <source>
        <dbReference type="EMBL" id="VFQ59319.1"/>
    </source>
</evidence>
<dbReference type="EMBL" id="OOIL02000005">
    <property type="protein sequence ID" value="VFQ59319.1"/>
    <property type="molecule type" value="Genomic_DNA"/>
</dbReference>
<sequence>MGDSGEKRKSLWRRAPEQPGPKCFCSPSPEMLQKMELHLKYPTFSQKKMNKYLDTDTKRAALAASLSVVALMSYT</sequence>
<accession>A0A484K8W5</accession>
<reference evidence="2 3" key="1">
    <citation type="submission" date="2018-04" db="EMBL/GenBank/DDBJ databases">
        <authorList>
            <person name="Vogel A."/>
        </authorList>
    </citation>
    <scope>NUCLEOTIDE SEQUENCE [LARGE SCALE GENOMIC DNA]</scope>
</reference>
<name>A0A484K8W5_9ASTE</name>
<keyword evidence="3" id="KW-1185">Reference proteome</keyword>
<dbReference type="Proteomes" id="UP000595140">
    <property type="component" value="Unassembled WGS sequence"/>
</dbReference>
<feature type="region of interest" description="Disordered" evidence="1">
    <location>
        <begin position="1"/>
        <end position="23"/>
    </location>
</feature>
<evidence type="ECO:0000313" key="3">
    <source>
        <dbReference type="Proteomes" id="UP000595140"/>
    </source>
</evidence>
<evidence type="ECO:0000256" key="1">
    <source>
        <dbReference type="SAM" id="MobiDB-lite"/>
    </source>
</evidence>
<organism evidence="2 3">
    <name type="scientific">Cuscuta campestris</name>
    <dbReference type="NCBI Taxonomy" id="132261"/>
    <lineage>
        <taxon>Eukaryota</taxon>
        <taxon>Viridiplantae</taxon>
        <taxon>Streptophyta</taxon>
        <taxon>Embryophyta</taxon>
        <taxon>Tracheophyta</taxon>
        <taxon>Spermatophyta</taxon>
        <taxon>Magnoliopsida</taxon>
        <taxon>eudicotyledons</taxon>
        <taxon>Gunneridae</taxon>
        <taxon>Pentapetalae</taxon>
        <taxon>asterids</taxon>
        <taxon>lamiids</taxon>
        <taxon>Solanales</taxon>
        <taxon>Convolvulaceae</taxon>
        <taxon>Cuscuteae</taxon>
        <taxon>Cuscuta</taxon>
        <taxon>Cuscuta subgen. Grammica</taxon>
        <taxon>Cuscuta sect. Cleistogrammica</taxon>
    </lineage>
</organism>
<gene>
    <name evidence="2" type="ORF">CCAM_LOCUS1095</name>
</gene>
<feature type="non-terminal residue" evidence="2">
    <location>
        <position position="75"/>
    </location>
</feature>
<dbReference type="AlphaFoldDB" id="A0A484K8W5"/>
<proteinExistence type="predicted"/>